<dbReference type="AlphaFoldDB" id="A0A318EJU8"/>
<evidence type="ECO:0000313" key="3">
    <source>
        <dbReference type="EMBL" id="PXV71365.1"/>
    </source>
</evidence>
<organism evidence="3 4">
    <name type="scientific">Sinimarinibacterium flocculans</name>
    <dbReference type="NCBI Taxonomy" id="985250"/>
    <lineage>
        <taxon>Bacteria</taxon>
        <taxon>Pseudomonadati</taxon>
        <taxon>Pseudomonadota</taxon>
        <taxon>Gammaproteobacteria</taxon>
        <taxon>Nevskiales</taxon>
        <taxon>Nevskiaceae</taxon>
        <taxon>Sinimarinibacterium</taxon>
    </lineage>
</organism>
<proteinExistence type="inferred from homology"/>
<dbReference type="Gene3D" id="3.30.70.1060">
    <property type="entry name" value="Dimeric alpha+beta barrel"/>
    <property type="match status" value="1"/>
</dbReference>
<evidence type="ECO:0000259" key="2">
    <source>
        <dbReference type="Pfam" id="PF03795"/>
    </source>
</evidence>
<dbReference type="SUPFAM" id="SSF54909">
    <property type="entry name" value="Dimeric alpha+beta barrel"/>
    <property type="match status" value="1"/>
</dbReference>
<evidence type="ECO:0000313" key="4">
    <source>
        <dbReference type="Proteomes" id="UP000248330"/>
    </source>
</evidence>
<evidence type="ECO:0000256" key="1">
    <source>
        <dbReference type="ARBA" id="ARBA00007689"/>
    </source>
</evidence>
<comment type="similarity">
    <text evidence="1">Belongs to the YciI family.</text>
</comment>
<feature type="domain" description="YCII-related" evidence="2">
    <location>
        <begin position="1"/>
        <end position="92"/>
    </location>
</feature>
<sequence length="99" mass="10738">MLYMILGEDAPDSLPIRRATRAAHLAYLQPLIDGKRLFAAGPRPRVDAPDPGDAGFHGSLIIAEFPSLADARAWAADDPYVHAGVFSRTTVQPYLKVLP</sequence>
<dbReference type="NCBIfam" id="NF008473">
    <property type="entry name" value="PRK11370.1"/>
    <property type="match status" value="1"/>
</dbReference>
<dbReference type="Pfam" id="PF03795">
    <property type="entry name" value="YCII"/>
    <property type="match status" value="1"/>
</dbReference>
<dbReference type="EMBL" id="QICN01000001">
    <property type="protein sequence ID" value="PXV71365.1"/>
    <property type="molecule type" value="Genomic_DNA"/>
</dbReference>
<dbReference type="RefSeq" id="WP_110263485.1">
    <property type="nucleotide sequence ID" value="NZ_CAKZQT010000007.1"/>
</dbReference>
<gene>
    <name evidence="3" type="ORF">C8D93_101411</name>
</gene>
<dbReference type="OrthoDB" id="9797014at2"/>
<dbReference type="PANTHER" id="PTHR33606">
    <property type="entry name" value="PROTEIN YCII"/>
    <property type="match status" value="1"/>
</dbReference>
<dbReference type="InterPro" id="IPR005545">
    <property type="entry name" value="YCII"/>
</dbReference>
<protein>
    <recommendedName>
        <fullName evidence="2">YCII-related domain-containing protein</fullName>
    </recommendedName>
</protein>
<dbReference type="PANTHER" id="PTHR33606:SF3">
    <property type="entry name" value="PROTEIN YCII"/>
    <property type="match status" value="1"/>
</dbReference>
<reference evidence="3 4" key="1">
    <citation type="submission" date="2018-04" db="EMBL/GenBank/DDBJ databases">
        <title>Genomic Encyclopedia of Type Strains, Phase IV (KMG-IV): sequencing the most valuable type-strain genomes for metagenomic binning, comparative biology and taxonomic classification.</title>
        <authorList>
            <person name="Goeker M."/>
        </authorList>
    </citation>
    <scope>NUCLEOTIDE SEQUENCE [LARGE SCALE GENOMIC DNA]</scope>
    <source>
        <strain evidence="3 4">DSM 104150</strain>
    </source>
</reference>
<dbReference type="InterPro" id="IPR011008">
    <property type="entry name" value="Dimeric_a/b-barrel"/>
</dbReference>
<name>A0A318EJU8_9GAMM</name>
<keyword evidence="4" id="KW-1185">Reference proteome</keyword>
<dbReference type="Proteomes" id="UP000248330">
    <property type="component" value="Unassembled WGS sequence"/>
</dbReference>
<dbReference type="InterPro" id="IPR051807">
    <property type="entry name" value="Sec-metab_biosynth-assoc"/>
</dbReference>
<accession>A0A318EJU8</accession>
<comment type="caution">
    <text evidence="3">The sequence shown here is derived from an EMBL/GenBank/DDBJ whole genome shotgun (WGS) entry which is preliminary data.</text>
</comment>